<feature type="transmembrane region" description="Helical" evidence="2">
    <location>
        <begin position="99"/>
        <end position="124"/>
    </location>
</feature>
<dbReference type="PATRIC" id="fig|595434.4.peg.3792"/>
<protein>
    <submittedName>
        <fullName evidence="3">Transmembrane protein</fullName>
    </submittedName>
</protein>
<feature type="transmembrane region" description="Helical" evidence="2">
    <location>
        <begin position="226"/>
        <end position="244"/>
    </location>
</feature>
<organism evidence="3 4">
    <name type="scientific">Rhodopirellula islandica</name>
    <dbReference type="NCBI Taxonomy" id="595434"/>
    <lineage>
        <taxon>Bacteria</taxon>
        <taxon>Pseudomonadati</taxon>
        <taxon>Planctomycetota</taxon>
        <taxon>Planctomycetia</taxon>
        <taxon>Pirellulales</taxon>
        <taxon>Pirellulaceae</taxon>
        <taxon>Rhodopirellula</taxon>
    </lineage>
</organism>
<dbReference type="AlphaFoldDB" id="A0A0J1BBW4"/>
<dbReference type="EMBL" id="LECT01000030">
    <property type="protein sequence ID" value="KLU04033.1"/>
    <property type="molecule type" value="Genomic_DNA"/>
</dbReference>
<keyword evidence="2 3" id="KW-0812">Transmembrane</keyword>
<dbReference type="Proteomes" id="UP000036367">
    <property type="component" value="Unassembled WGS sequence"/>
</dbReference>
<feature type="transmembrane region" description="Helical" evidence="2">
    <location>
        <begin position="136"/>
        <end position="160"/>
    </location>
</feature>
<keyword evidence="4" id="KW-1185">Reference proteome</keyword>
<evidence type="ECO:0000256" key="1">
    <source>
        <dbReference type="SAM" id="MobiDB-lite"/>
    </source>
</evidence>
<dbReference type="STRING" id="595434.RISK_004002"/>
<gene>
    <name evidence="3" type="ORF">RISK_004002</name>
</gene>
<sequence>MTQPRQTLITLCGFTFLTSATYSVARALGVSLFIARMGSEALPVALVASAVTVIAVSAVTHLINQRFPARFSVIGSWIGLASVTAWLTAMISVEHHSLVLLGVLYVIAEVRGCVNTIYATTLVNNAFASSTSKRPFVLVAAGAPIAGIAMGAAMGFGASVLEDTTWLKIIIGLDAATIVLLRWIPNVPAMSERPTPVPNSGIEPSQRRISKNTGSMKRPPASQTIYRYRYGLISLIAFNVFAVTMVDYQWKVIAGEHLLVEHKLLTYFAGFYAINDILIVLVQFTVATKVLDRYGIGMPLGAYPLLLSILGLIALINQSPAVLILLFTLGQGLTVLKRSLYEPSMTSAYAILPPNVRNETILLIKGVVKPLIEAVVAVGLLFLASRMNPNQITSTWLAALIPWFLLSSWVASTYEKWMPSPPDNDTSGELKLSER</sequence>
<feature type="transmembrane region" description="Helical" evidence="2">
    <location>
        <begin position="362"/>
        <end position="384"/>
    </location>
</feature>
<proteinExistence type="predicted"/>
<evidence type="ECO:0000313" key="4">
    <source>
        <dbReference type="Proteomes" id="UP000036367"/>
    </source>
</evidence>
<feature type="region of interest" description="Disordered" evidence="1">
    <location>
        <begin position="194"/>
        <end position="218"/>
    </location>
</feature>
<evidence type="ECO:0000256" key="2">
    <source>
        <dbReference type="SAM" id="Phobius"/>
    </source>
</evidence>
<keyword evidence="2" id="KW-0472">Membrane</keyword>
<dbReference type="OrthoDB" id="255318at2"/>
<feature type="transmembrane region" description="Helical" evidence="2">
    <location>
        <begin position="396"/>
        <end position="414"/>
    </location>
</feature>
<reference evidence="3" key="1">
    <citation type="submission" date="2015-05" db="EMBL/GenBank/DDBJ databases">
        <title>Permanent draft genome of Rhodopirellula islandicus K833.</title>
        <authorList>
            <person name="Kizina J."/>
            <person name="Richter M."/>
            <person name="Glockner F.O."/>
            <person name="Harder J."/>
        </authorList>
    </citation>
    <scope>NUCLEOTIDE SEQUENCE [LARGE SCALE GENOMIC DNA]</scope>
    <source>
        <strain evidence="3">K833</strain>
    </source>
</reference>
<comment type="caution">
    <text evidence="3">The sequence shown here is derived from an EMBL/GenBank/DDBJ whole genome shotgun (WGS) entry which is preliminary data.</text>
</comment>
<feature type="transmembrane region" description="Helical" evidence="2">
    <location>
        <begin position="166"/>
        <end position="184"/>
    </location>
</feature>
<dbReference type="RefSeq" id="WP_047815350.1">
    <property type="nucleotide sequence ID" value="NZ_LECT01000030.1"/>
</dbReference>
<name>A0A0J1BBW4_RHOIS</name>
<dbReference type="InterPro" id="IPR036259">
    <property type="entry name" value="MFS_trans_sf"/>
</dbReference>
<dbReference type="SUPFAM" id="SSF103473">
    <property type="entry name" value="MFS general substrate transporter"/>
    <property type="match status" value="1"/>
</dbReference>
<feature type="transmembrane region" description="Helical" evidence="2">
    <location>
        <begin position="71"/>
        <end position="93"/>
    </location>
</feature>
<keyword evidence="2" id="KW-1133">Transmembrane helix</keyword>
<accession>A0A0J1BBW4</accession>
<evidence type="ECO:0000313" key="3">
    <source>
        <dbReference type="EMBL" id="KLU04033.1"/>
    </source>
</evidence>
<feature type="transmembrane region" description="Helical" evidence="2">
    <location>
        <begin position="264"/>
        <end position="284"/>
    </location>
</feature>
<feature type="transmembrane region" description="Helical" evidence="2">
    <location>
        <begin position="296"/>
        <end position="316"/>
    </location>
</feature>
<feature type="transmembrane region" description="Helical" evidence="2">
    <location>
        <begin position="41"/>
        <end position="59"/>
    </location>
</feature>